<name>A0AAE0RAJ8_9TELE</name>
<sequence>MDFGSVSGKLLYRACVKVLNKKKLSGRDGEGTNVARAQLLAGDPEVDVSSGEPDLVIWMIERCITAADIRLNLLMSDCPLQMDVR</sequence>
<accession>A0AAE0RAJ8</accession>
<protein>
    <submittedName>
        <fullName evidence="1">Uncharacterized protein</fullName>
    </submittedName>
</protein>
<gene>
    <name evidence="1" type="ORF">QTP70_014504</name>
</gene>
<keyword evidence="2" id="KW-1185">Reference proteome</keyword>
<evidence type="ECO:0000313" key="2">
    <source>
        <dbReference type="Proteomes" id="UP001274896"/>
    </source>
</evidence>
<comment type="caution">
    <text evidence="1">The sequence shown here is derived from an EMBL/GenBank/DDBJ whole genome shotgun (WGS) entry which is preliminary data.</text>
</comment>
<evidence type="ECO:0000313" key="1">
    <source>
        <dbReference type="EMBL" id="KAK3548547.1"/>
    </source>
</evidence>
<organism evidence="1 2">
    <name type="scientific">Hemibagrus guttatus</name>
    <dbReference type="NCBI Taxonomy" id="175788"/>
    <lineage>
        <taxon>Eukaryota</taxon>
        <taxon>Metazoa</taxon>
        <taxon>Chordata</taxon>
        <taxon>Craniata</taxon>
        <taxon>Vertebrata</taxon>
        <taxon>Euteleostomi</taxon>
        <taxon>Actinopterygii</taxon>
        <taxon>Neopterygii</taxon>
        <taxon>Teleostei</taxon>
        <taxon>Ostariophysi</taxon>
        <taxon>Siluriformes</taxon>
        <taxon>Bagridae</taxon>
        <taxon>Hemibagrus</taxon>
    </lineage>
</organism>
<proteinExistence type="predicted"/>
<dbReference type="AlphaFoldDB" id="A0AAE0RAJ8"/>
<dbReference type="Proteomes" id="UP001274896">
    <property type="component" value="Unassembled WGS sequence"/>
</dbReference>
<reference evidence="1" key="1">
    <citation type="submission" date="2023-06" db="EMBL/GenBank/DDBJ databases">
        <title>Male Hemibagrus guttatus genome.</title>
        <authorList>
            <person name="Bian C."/>
        </authorList>
    </citation>
    <scope>NUCLEOTIDE SEQUENCE</scope>
    <source>
        <strain evidence="1">Male_cb2023</strain>
        <tissue evidence="1">Muscle</tissue>
    </source>
</reference>
<dbReference type="EMBL" id="JAUCMX010000004">
    <property type="protein sequence ID" value="KAK3548547.1"/>
    <property type="molecule type" value="Genomic_DNA"/>
</dbReference>